<dbReference type="PANTHER" id="PTHR43157">
    <property type="entry name" value="PHOSPHATIDYLINOSITOL-GLYCAN BIOSYNTHESIS CLASS F PROTEIN-RELATED"/>
    <property type="match status" value="1"/>
</dbReference>
<dbReference type="Proteomes" id="UP000243706">
    <property type="component" value="Chromosome 1"/>
</dbReference>
<evidence type="ECO:0000313" key="4">
    <source>
        <dbReference type="EMBL" id="SNW03938.1"/>
    </source>
</evidence>
<proteinExistence type="inferred from homology"/>
<name>A0A240CA38_9STAP</name>
<evidence type="ECO:0000256" key="1">
    <source>
        <dbReference type="ARBA" id="ARBA00023002"/>
    </source>
</evidence>
<evidence type="ECO:0000313" key="5">
    <source>
        <dbReference type="Proteomes" id="UP000243706"/>
    </source>
</evidence>
<dbReference type="AlphaFoldDB" id="A0A240CA38"/>
<evidence type="ECO:0000256" key="2">
    <source>
        <dbReference type="RuleBase" id="RU000363"/>
    </source>
</evidence>
<dbReference type="GO" id="GO:0033792">
    <property type="term" value="F:3alpha-hydroxy bile acid-CoA-ester 3-dehydrogenase activity"/>
    <property type="evidence" value="ECO:0007669"/>
    <property type="project" value="UniProtKB-EC"/>
</dbReference>
<dbReference type="Pfam" id="PF00106">
    <property type="entry name" value="adh_short"/>
    <property type="match status" value="1"/>
</dbReference>
<evidence type="ECO:0000313" key="6">
    <source>
        <dbReference type="Proteomes" id="UP000652995"/>
    </source>
</evidence>
<dbReference type="RefSeq" id="WP_095117646.1">
    <property type="nucleotide sequence ID" value="NZ_BMCB01000004.1"/>
</dbReference>
<reference evidence="3" key="1">
    <citation type="journal article" date="2014" name="Int. J. Syst. Evol. Microbiol.">
        <title>Complete genome of a new Firmicutes species belonging to the dominant human colonic microbiota ('Ruminococcus bicirculans') reveals two chromosomes and a selective capacity to utilize plant glucans.</title>
        <authorList>
            <consortium name="NISC Comparative Sequencing Program"/>
            <person name="Wegmann U."/>
            <person name="Louis P."/>
            <person name="Goesmann A."/>
            <person name="Henrissat B."/>
            <person name="Duncan S.H."/>
            <person name="Flint H.J."/>
        </authorList>
    </citation>
    <scope>NUCLEOTIDE SEQUENCE</scope>
    <source>
        <strain evidence="3">CCM 4175</strain>
    </source>
</reference>
<dbReference type="EC" id="1.1.1.395" evidence="4"/>
<keyword evidence="1 4" id="KW-0560">Oxidoreductase</keyword>
<keyword evidence="6" id="KW-1185">Reference proteome</keyword>
<dbReference type="Gene3D" id="3.40.50.720">
    <property type="entry name" value="NAD(P)-binding Rossmann-like Domain"/>
    <property type="match status" value="1"/>
</dbReference>
<dbReference type="InterPro" id="IPR036291">
    <property type="entry name" value="NAD(P)-bd_dom_sf"/>
</dbReference>
<dbReference type="Proteomes" id="UP000652995">
    <property type="component" value="Unassembled WGS sequence"/>
</dbReference>
<dbReference type="PANTHER" id="PTHR43157:SF31">
    <property type="entry name" value="PHOSPHATIDYLINOSITOL-GLYCAN BIOSYNTHESIS CLASS F PROTEIN"/>
    <property type="match status" value="1"/>
</dbReference>
<dbReference type="PRINTS" id="PR00081">
    <property type="entry name" value="GDHRDH"/>
</dbReference>
<dbReference type="InterPro" id="IPR002347">
    <property type="entry name" value="SDR_fam"/>
</dbReference>
<reference evidence="3" key="4">
    <citation type="submission" date="2024-05" db="EMBL/GenBank/DDBJ databases">
        <authorList>
            <person name="Sun Q."/>
            <person name="Sedlacek I."/>
        </authorList>
    </citation>
    <scope>NUCLEOTIDE SEQUENCE</scope>
    <source>
        <strain evidence="3">CCM 4175</strain>
    </source>
</reference>
<reference evidence="4 5" key="2">
    <citation type="submission" date="2017-06" db="EMBL/GenBank/DDBJ databases">
        <authorList>
            <consortium name="Pathogen Informatics"/>
        </authorList>
    </citation>
    <scope>NUCLEOTIDE SEQUENCE [LARGE SCALE GENOMIC DNA]</scope>
    <source>
        <strain evidence="4 5">NCTC13833</strain>
    </source>
</reference>
<protein>
    <submittedName>
        <fullName evidence="3 4">Dehydrogenase</fullName>
        <ecNumber evidence="4">1.1.1.395</ecNumber>
    </submittedName>
</protein>
<accession>A0A240CA38</accession>
<comment type="similarity">
    <text evidence="2">Belongs to the short-chain dehydrogenases/reductases (SDR) family.</text>
</comment>
<dbReference type="EMBL" id="LT906464">
    <property type="protein sequence ID" value="SNW03938.1"/>
    <property type="molecule type" value="Genomic_DNA"/>
</dbReference>
<dbReference type="SUPFAM" id="SSF51735">
    <property type="entry name" value="NAD(P)-binding Rossmann-fold domains"/>
    <property type="match status" value="1"/>
</dbReference>
<gene>
    <name evidence="4" type="primary">baiA1</name>
    <name evidence="3" type="ORF">GCM10007183_08580</name>
    <name evidence="4" type="ORF">SAMEA4412661_01789</name>
</gene>
<dbReference type="PRINTS" id="PR00080">
    <property type="entry name" value="SDRFAMILY"/>
</dbReference>
<dbReference type="KEGG" id="smus:C7J88_05600"/>
<dbReference type="EMBL" id="BMCB01000004">
    <property type="protein sequence ID" value="GGA86685.1"/>
    <property type="molecule type" value="Genomic_DNA"/>
</dbReference>
<reference evidence="6" key="3">
    <citation type="journal article" date="2019" name="Int. J. Syst. Evol. Microbiol.">
        <title>The Global Catalogue of Microorganisms (GCM) 10K type strain sequencing project: providing services to taxonomists for standard genome sequencing and annotation.</title>
        <authorList>
            <consortium name="The Broad Institute Genomics Platform"/>
            <consortium name="The Broad Institute Genome Sequencing Center for Infectious Disease"/>
            <person name="Wu L."/>
            <person name="Ma J."/>
        </authorList>
    </citation>
    <scope>NUCLEOTIDE SEQUENCE [LARGE SCALE GENOMIC DNA]</scope>
    <source>
        <strain evidence="6">CCM 4175</strain>
    </source>
</reference>
<sequence>MKTIIITGSTDGIGKHLAKKLAAEGHQLIIHGRNHKKLEATLSEIKALSPQGTVTAYRADFSKMDEVYDFVNHIKDDFDKIDVLFNNAGLYAGTERTATAENIELTFMLSVQVPYILATELRPLLDKASEGRIINTSSYMHHFAKVRDLDFGFEKKYSPGLAYNNAKLYTIWLTRYLAQKLQREGSNITVNTYHPGLISTNLGMDSSDQKVQKSFFGRFMKSMSKDVDQGIETGYYLTLSENVSSITGAYFDGKKLKRVSNKGYNDDKVKKLIDYCDQVIAAYRKGLL</sequence>
<evidence type="ECO:0000313" key="3">
    <source>
        <dbReference type="EMBL" id="GGA86685.1"/>
    </source>
</evidence>
<dbReference type="OrthoDB" id="9775296at2"/>
<organism evidence="4 5">
    <name type="scientific">Staphylococcus muscae</name>
    <dbReference type="NCBI Taxonomy" id="1294"/>
    <lineage>
        <taxon>Bacteria</taxon>
        <taxon>Bacillati</taxon>
        <taxon>Bacillota</taxon>
        <taxon>Bacilli</taxon>
        <taxon>Bacillales</taxon>
        <taxon>Staphylococcaceae</taxon>
        <taxon>Staphylococcus</taxon>
    </lineage>
</organism>